<dbReference type="EMBL" id="HBHP01029939">
    <property type="protein sequence ID" value="CAD9774455.1"/>
    <property type="molecule type" value="Transcribed_RNA"/>
</dbReference>
<feature type="compositionally biased region" description="Gly residues" evidence="6">
    <location>
        <begin position="318"/>
        <end position="331"/>
    </location>
</feature>
<dbReference type="SUPFAM" id="SSF52540">
    <property type="entry name" value="P-loop containing nucleoside triphosphate hydrolases"/>
    <property type="match status" value="1"/>
</dbReference>
<dbReference type="Gene3D" id="3.40.50.300">
    <property type="entry name" value="P-loop containing nucleotide triphosphate hydrolases"/>
    <property type="match status" value="2"/>
</dbReference>
<dbReference type="GO" id="GO:0016787">
    <property type="term" value="F:hydrolase activity"/>
    <property type="evidence" value="ECO:0007669"/>
    <property type="project" value="UniProtKB-KW"/>
</dbReference>
<comment type="similarity">
    <text evidence="5">Belongs to the DEAD box helicase family.</text>
</comment>
<accession>A0A7S2XFB3</accession>
<protein>
    <recommendedName>
        <fullName evidence="5">ATP-dependent RNA helicase</fullName>
        <ecNumber evidence="5">3.6.4.13</ecNumber>
    </recommendedName>
</protein>
<keyword evidence="3 5" id="KW-0067">ATP-binding</keyword>
<keyword evidence="4 5" id="KW-0694">RNA-binding</keyword>
<dbReference type="Pfam" id="PF00271">
    <property type="entry name" value="Helicase_C"/>
    <property type="match status" value="1"/>
</dbReference>
<evidence type="ECO:0000259" key="8">
    <source>
        <dbReference type="PROSITE" id="PS51194"/>
    </source>
</evidence>
<keyword evidence="2 5" id="KW-0378">Hydrolase</keyword>
<sequence length="347" mass="38593">MGLIGVERDWPFRPRLPAPDILVCTPKMLRQFVRDLDLFAGIETLVIDEADMLLDRGSYENDINEILVAFKRATRTMATNVPTQFVLSAATIPNMGLKSVDRSIEKRFPNAEHVRAKLMHKHHPSTQQDFVKTTKDFDDKVSKVLESLEKHSKDNPKTIVFANTAKDAQRFADALMDVYEHPDLIFPYHKDIPADERDSVLGLFRKTPNGVLVCTDLGARGLDIPDVRHVIQAQFATNVVQHLHRIGRATRAGRAGRSTNLYDEANEDLVDAILAAGEGNLDHSFSRRRGFRKTVKRYGKDFYKFDRPRPDGHSRSQGGSGSRSARGGGKAAGRPSPDGAPAAGDQA</sequence>
<dbReference type="GO" id="GO:0003724">
    <property type="term" value="F:RNA helicase activity"/>
    <property type="evidence" value="ECO:0007669"/>
    <property type="project" value="UniProtKB-EC"/>
</dbReference>
<evidence type="ECO:0000256" key="2">
    <source>
        <dbReference type="ARBA" id="ARBA00022801"/>
    </source>
</evidence>
<evidence type="ECO:0000256" key="6">
    <source>
        <dbReference type="SAM" id="MobiDB-lite"/>
    </source>
</evidence>
<dbReference type="SMART" id="SM00490">
    <property type="entry name" value="HELICc"/>
    <property type="match status" value="1"/>
</dbReference>
<comment type="domain">
    <text evidence="5">The Q motif is unique to and characteristic of the DEAD box family of RNA helicases and controls ATP binding and hydrolysis.</text>
</comment>
<feature type="domain" description="Helicase ATP-binding" evidence="7">
    <location>
        <begin position="1"/>
        <end position="110"/>
    </location>
</feature>
<dbReference type="CDD" id="cd18787">
    <property type="entry name" value="SF2_C_DEAD"/>
    <property type="match status" value="1"/>
</dbReference>
<evidence type="ECO:0000256" key="3">
    <source>
        <dbReference type="ARBA" id="ARBA00022840"/>
    </source>
</evidence>
<organism evidence="9">
    <name type="scientific">Lotharella oceanica</name>
    <dbReference type="NCBI Taxonomy" id="641309"/>
    <lineage>
        <taxon>Eukaryota</taxon>
        <taxon>Sar</taxon>
        <taxon>Rhizaria</taxon>
        <taxon>Cercozoa</taxon>
        <taxon>Chlorarachniophyceae</taxon>
        <taxon>Lotharella</taxon>
    </lineage>
</organism>
<dbReference type="Pfam" id="PF00270">
    <property type="entry name" value="DEAD"/>
    <property type="match status" value="1"/>
</dbReference>
<dbReference type="GO" id="GO:0003723">
    <property type="term" value="F:RNA binding"/>
    <property type="evidence" value="ECO:0007669"/>
    <property type="project" value="UniProtKB-UniRule"/>
</dbReference>
<keyword evidence="1 5" id="KW-0547">Nucleotide-binding</keyword>
<comment type="function">
    <text evidence="5">RNA helicase.</text>
</comment>
<evidence type="ECO:0000256" key="5">
    <source>
        <dbReference type="RuleBase" id="RU365068"/>
    </source>
</evidence>
<dbReference type="InterPro" id="IPR011545">
    <property type="entry name" value="DEAD/DEAH_box_helicase_dom"/>
</dbReference>
<dbReference type="GO" id="GO:0005524">
    <property type="term" value="F:ATP binding"/>
    <property type="evidence" value="ECO:0007669"/>
    <property type="project" value="UniProtKB-UniRule"/>
</dbReference>
<dbReference type="PROSITE" id="PS51194">
    <property type="entry name" value="HELICASE_CTER"/>
    <property type="match status" value="1"/>
</dbReference>
<dbReference type="InterPro" id="IPR014001">
    <property type="entry name" value="Helicase_ATP-bd"/>
</dbReference>
<dbReference type="InterPro" id="IPR001650">
    <property type="entry name" value="Helicase_C-like"/>
</dbReference>
<dbReference type="AlphaFoldDB" id="A0A7S2XFB3"/>
<proteinExistence type="inferred from homology"/>
<dbReference type="PROSITE" id="PS51192">
    <property type="entry name" value="HELICASE_ATP_BIND_1"/>
    <property type="match status" value="1"/>
</dbReference>
<keyword evidence="5" id="KW-0347">Helicase</keyword>
<evidence type="ECO:0000256" key="4">
    <source>
        <dbReference type="ARBA" id="ARBA00022884"/>
    </source>
</evidence>
<dbReference type="PANTHER" id="PTHR24031">
    <property type="entry name" value="RNA HELICASE"/>
    <property type="match status" value="1"/>
</dbReference>
<dbReference type="EC" id="3.6.4.13" evidence="5"/>
<gene>
    <name evidence="9" type="ORF">LSP00402_LOCUS18448</name>
</gene>
<feature type="region of interest" description="Disordered" evidence="6">
    <location>
        <begin position="302"/>
        <end position="347"/>
    </location>
</feature>
<evidence type="ECO:0000313" key="9">
    <source>
        <dbReference type="EMBL" id="CAD9774455.1"/>
    </source>
</evidence>
<dbReference type="InterPro" id="IPR027417">
    <property type="entry name" value="P-loop_NTPase"/>
</dbReference>
<name>A0A7S2XFB3_9EUKA</name>
<feature type="domain" description="Helicase C-terminal" evidence="8">
    <location>
        <begin position="136"/>
        <end position="299"/>
    </location>
</feature>
<comment type="catalytic activity">
    <reaction evidence="5">
        <text>ATP + H2O = ADP + phosphate + H(+)</text>
        <dbReference type="Rhea" id="RHEA:13065"/>
        <dbReference type="ChEBI" id="CHEBI:15377"/>
        <dbReference type="ChEBI" id="CHEBI:15378"/>
        <dbReference type="ChEBI" id="CHEBI:30616"/>
        <dbReference type="ChEBI" id="CHEBI:43474"/>
        <dbReference type="ChEBI" id="CHEBI:456216"/>
        <dbReference type="EC" id="3.6.4.13"/>
    </reaction>
</comment>
<evidence type="ECO:0000256" key="1">
    <source>
        <dbReference type="ARBA" id="ARBA00022741"/>
    </source>
</evidence>
<evidence type="ECO:0000259" key="7">
    <source>
        <dbReference type="PROSITE" id="PS51192"/>
    </source>
</evidence>
<feature type="compositionally biased region" description="Basic and acidic residues" evidence="6">
    <location>
        <begin position="302"/>
        <end position="314"/>
    </location>
</feature>
<reference evidence="9" key="1">
    <citation type="submission" date="2021-01" db="EMBL/GenBank/DDBJ databases">
        <authorList>
            <person name="Corre E."/>
            <person name="Pelletier E."/>
            <person name="Niang G."/>
            <person name="Scheremetjew M."/>
            <person name="Finn R."/>
            <person name="Kale V."/>
            <person name="Holt S."/>
            <person name="Cochrane G."/>
            <person name="Meng A."/>
            <person name="Brown T."/>
            <person name="Cohen L."/>
        </authorList>
    </citation>
    <scope>NUCLEOTIDE SEQUENCE</scope>
    <source>
        <strain evidence="9">CCMP622</strain>
    </source>
</reference>